<protein>
    <submittedName>
        <fullName evidence="2">Uncharacterized protein</fullName>
    </submittedName>
</protein>
<evidence type="ECO:0000256" key="1">
    <source>
        <dbReference type="SAM" id="MobiDB-lite"/>
    </source>
</evidence>
<proteinExistence type="predicted"/>
<dbReference type="AlphaFoldDB" id="A0AAN8HZ21"/>
<feature type="compositionally biased region" description="Low complexity" evidence="1">
    <location>
        <begin position="90"/>
        <end position="101"/>
    </location>
</feature>
<keyword evidence="3" id="KW-1185">Reference proteome</keyword>
<evidence type="ECO:0000313" key="2">
    <source>
        <dbReference type="EMBL" id="KAK5933008.1"/>
    </source>
</evidence>
<organism evidence="2 3">
    <name type="scientific">Champsocephalus gunnari</name>
    <name type="common">Mackerel icefish</name>
    <dbReference type="NCBI Taxonomy" id="52237"/>
    <lineage>
        <taxon>Eukaryota</taxon>
        <taxon>Metazoa</taxon>
        <taxon>Chordata</taxon>
        <taxon>Craniata</taxon>
        <taxon>Vertebrata</taxon>
        <taxon>Euteleostomi</taxon>
        <taxon>Actinopterygii</taxon>
        <taxon>Neopterygii</taxon>
        <taxon>Teleostei</taxon>
        <taxon>Neoteleostei</taxon>
        <taxon>Acanthomorphata</taxon>
        <taxon>Eupercaria</taxon>
        <taxon>Perciformes</taxon>
        <taxon>Notothenioidei</taxon>
        <taxon>Channichthyidae</taxon>
        <taxon>Champsocephalus</taxon>
    </lineage>
</organism>
<dbReference type="Proteomes" id="UP001331515">
    <property type="component" value="Unassembled WGS sequence"/>
</dbReference>
<name>A0AAN8HZ21_CHAGU</name>
<sequence length="156" mass="17164">MKHDQDEPSDLGVPPRVLRELREIDPPVHMTTTLDVEFGAPFSGGVDFESDEGTTNRLLRLENVALAAQKEALNKEVCLLRNKLKQLKASSAKRALRSSSATPPAESIMIQQPERPASSGRYTPLVEFGRSQSKYVGDEESRGKGLRRPMSAPPPV</sequence>
<reference evidence="2 3" key="1">
    <citation type="journal article" date="2023" name="Mol. Biol. Evol.">
        <title>Genomics of Secondarily Temperate Adaptation in the Only Non-Antarctic Icefish.</title>
        <authorList>
            <person name="Rivera-Colon A.G."/>
            <person name="Rayamajhi N."/>
            <person name="Minhas B.F."/>
            <person name="Madrigal G."/>
            <person name="Bilyk K.T."/>
            <person name="Yoon V."/>
            <person name="Hune M."/>
            <person name="Gregory S."/>
            <person name="Cheng C.H.C."/>
            <person name="Catchen J.M."/>
        </authorList>
    </citation>
    <scope>NUCLEOTIDE SEQUENCE [LARGE SCALE GENOMIC DNA]</scope>
    <source>
        <tissue evidence="2">White muscle</tissue>
    </source>
</reference>
<gene>
    <name evidence="2" type="ORF">CgunFtcFv8_004667</name>
</gene>
<dbReference type="EMBL" id="JAURVH010001515">
    <property type="protein sequence ID" value="KAK5933008.1"/>
    <property type="molecule type" value="Genomic_DNA"/>
</dbReference>
<accession>A0AAN8HZ21</accession>
<comment type="caution">
    <text evidence="2">The sequence shown here is derived from an EMBL/GenBank/DDBJ whole genome shotgun (WGS) entry which is preliminary data.</text>
</comment>
<evidence type="ECO:0000313" key="3">
    <source>
        <dbReference type="Proteomes" id="UP001331515"/>
    </source>
</evidence>
<feature type="region of interest" description="Disordered" evidence="1">
    <location>
        <begin position="90"/>
        <end position="156"/>
    </location>
</feature>